<organism evidence="2 3">
    <name type="scientific">Ascoidea rubescens DSM 1968</name>
    <dbReference type="NCBI Taxonomy" id="1344418"/>
    <lineage>
        <taxon>Eukaryota</taxon>
        <taxon>Fungi</taxon>
        <taxon>Dikarya</taxon>
        <taxon>Ascomycota</taxon>
        <taxon>Saccharomycotina</taxon>
        <taxon>Saccharomycetes</taxon>
        <taxon>Ascoideaceae</taxon>
        <taxon>Ascoidea</taxon>
    </lineage>
</organism>
<evidence type="ECO:0000313" key="3">
    <source>
        <dbReference type="Proteomes" id="UP000095038"/>
    </source>
</evidence>
<dbReference type="AlphaFoldDB" id="A0A1D2VBH8"/>
<evidence type="ECO:0008006" key="4">
    <source>
        <dbReference type="Google" id="ProtNLM"/>
    </source>
</evidence>
<gene>
    <name evidence="2" type="ORF">ASCRUDRAFT_115000</name>
</gene>
<feature type="region of interest" description="Disordered" evidence="1">
    <location>
        <begin position="1"/>
        <end position="20"/>
    </location>
</feature>
<name>A0A1D2VBH8_9ASCO</name>
<keyword evidence="3" id="KW-1185">Reference proteome</keyword>
<dbReference type="Proteomes" id="UP000095038">
    <property type="component" value="Unassembled WGS sequence"/>
</dbReference>
<accession>A0A1D2VBH8</accession>
<dbReference type="InterPro" id="IPR038491">
    <property type="entry name" value="Velvet_dom_sf"/>
</dbReference>
<evidence type="ECO:0000256" key="1">
    <source>
        <dbReference type="SAM" id="MobiDB-lite"/>
    </source>
</evidence>
<dbReference type="GeneID" id="30962447"/>
<protein>
    <recommendedName>
        <fullName evidence="4">Velvet domain-containing protein</fullName>
    </recommendedName>
</protein>
<dbReference type="InParanoid" id="A0A1D2VBH8"/>
<sequence length="166" mass="18924">MLSFKSFPRYGRPSGNATRRRMSPNTILQLDFSGKENSEFHSGNYYIAIATLFRSFDLNNPVDDVLIGNKSVTAVYNSSSKTFDFDFSHLAVRKSGVYLIKFDVFKGEYSRDDSCSHIQRYKGVHSIISPEILITSVATRHYSWKASLLYEQDGNKREVGVFPKNN</sequence>
<dbReference type="Gene3D" id="2.60.40.3960">
    <property type="entry name" value="Velvet domain"/>
    <property type="match status" value="1"/>
</dbReference>
<proteinExistence type="predicted"/>
<dbReference type="EMBL" id="KV454488">
    <property type="protein sequence ID" value="ODV58961.1"/>
    <property type="molecule type" value="Genomic_DNA"/>
</dbReference>
<evidence type="ECO:0000313" key="2">
    <source>
        <dbReference type="EMBL" id="ODV58961.1"/>
    </source>
</evidence>
<dbReference type="RefSeq" id="XP_020045268.1">
    <property type="nucleotide sequence ID" value="XM_020188811.1"/>
</dbReference>
<reference evidence="3" key="1">
    <citation type="submission" date="2016-05" db="EMBL/GenBank/DDBJ databases">
        <title>Comparative genomics of biotechnologically important yeasts.</title>
        <authorList>
            <consortium name="DOE Joint Genome Institute"/>
            <person name="Riley R."/>
            <person name="Haridas S."/>
            <person name="Wolfe K.H."/>
            <person name="Lopes M.R."/>
            <person name="Hittinger C.T."/>
            <person name="Goker M."/>
            <person name="Salamov A."/>
            <person name="Wisecaver J."/>
            <person name="Long T.M."/>
            <person name="Aerts A.L."/>
            <person name="Barry K."/>
            <person name="Choi C."/>
            <person name="Clum A."/>
            <person name="Coughlan A.Y."/>
            <person name="Deshpande S."/>
            <person name="Douglass A.P."/>
            <person name="Hanson S.J."/>
            <person name="Klenk H.-P."/>
            <person name="Labutti K."/>
            <person name="Lapidus A."/>
            <person name="Lindquist E."/>
            <person name="Lipzen A."/>
            <person name="Meier-Kolthoff J.P."/>
            <person name="Ohm R.A."/>
            <person name="Otillar R.P."/>
            <person name="Pangilinan J."/>
            <person name="Peng Y."/>
            <person name="Rokas A."/>
            <person name="Rosa C.A."/>
            <person name="Scheuner C."/>
            <person name="Sibirny A.A."/>
            <person name="Slot J.C."/>
            <person name="Stielow J.B."/>
            <person name="Sun H."/>
            <person name="Kurtzman C.P."/>
            <person name="Blackwell M."/>
            <person name="Grigoriev I.V."/>
            <person name="Jeffries T.W."/>
        </authorList>
    </citation>
    <scope>NUCLEOTIDE SEQUENCE [LARGE SCALE GENOMIC DNA]</scope>
    <source>
        <strain evidence="3">DSM 1968</strain>
    </source>
</reference>